<evidence type="ECO:0000313" key="1">
    <source>
        <dbReference type="EMBL" id="CKS69796.1"/>
    </source>
</evidence>
<reference evidence="1 2" key="1">
    <citation type="submission" date="2015-03" db="EMBL/GenBank/DDBJ databases">
        <authorList>
            <consortium name="Pathogen Informatics"/>
        </authorList>
    </citation>
    <scope>NUCLEOTIDE SEQUENCE [LARGE SCALE GENOMIC DNA]</scope>
    <source>
        <strain evidence="1 2">Bir 185</strain>
    </source>
</reference>
<sequence length="155" mass="16825">MRSVASGSRSARSNELLVGTIVSSSPFAIRTGWPMLVKSEGFCVPHAWMALSWERNARTVIDLSRLSFRSLSRFTNCRAADLPLSVRVKNRNSLGSLKVSVALMLSRIVPKVTLPMPTPPAGPVPARMILRTSCGSCCAITCATKPPNENPRRST</sequence>
<organism evidence="1 2">
    <name type="scientific">Mycobacterium tuberculosis</name>
    <dbReference type="NCBI Taxonomy" id="1773"/>
    <lineage>
        <taxon>Bacteria</taxon>
        <taxon>Bacillati</taxon>
        <taxon>Actinomycetota</taxon>
        <taxon>Actinomycetes</taxon>
        <taxon>Mycobacteriales</taxon>
        <taxon>Mycobacteriaceae</taxon>
        <taxon>Mycobacterium</taxon>
        <taxon>Mycobacterium tuberculosis complex</taxon>
    </lineage>
</organism>
<gene>
    <name evidence="1" type="ORF">ERS027659_03452</name>
</gene>
<dbReference type="AlphaFoldDB" id="A0A655AEY6"/>
<accession>A0A655AEY6</accession>
<evidence type="ECO:0000313" key="2">
    <source>
        <dbReference type="Proteomes" id="UP000050164"/>
    </source>
</evidence>
<dbReference type="Proteomes" id="UP000050164">
    <property type="component" value="Unassembled WGS sequence"/>
</dbReference>
<name>A0A655AEY6_MYCTX</name>
<protein>
    <submittedName>
        <fullName evidence="1">Uncharacterized protein</fullName>
    </submittedName>
</protein>
<dbReference type="EMBL" id="CNFT01001000">
    <property type="protein sequence ID" value="CKS69796.1"/>
    <property type="molecule type" value="Genomic_DNA"/>
</dbReference>
<proteinExistence type="predicted"/>